<dbReference type="HOGENOM" id="CLU_2245496_0_0_4"/>
<organism evidence="2">
    <name type="scientific">Dechloromonas aromatica (strain RCB)</name>
    <dbReference type="NCBI Taxonomy" id="159087"/>
    <lineage>
        <taxon>Bacteria</taxon>
        <taxon>Pseudomonadati</taxon>
        <taxon>Pseudomonadota</taxon>
        <taxon>Betaproteobacteria</taxon>
        <taxon>Rhodocyclales</taxon>
        <taxon>Azonexaceae</taxon>
        <taxon>Dechloromonas</taxon>
    </lineage>
</organism>
<reference evidence="2" key="1">
    <citation type="submission" date="2005-08" db="EMBL/GenBank/DDBJ databases">
        <title>Complete sequence of Dechloromonas aromatica RCB.</title>
        <authorList>
            <person name="Salinero K.K."/>
            <person name="Copeland A."/>
            <person name="Lucas S."/>
            <person name="Lapidus A."/>
            <person name="Barry K."/>
            <person name="Detter J.C."/>
            <person name="Glavina T."/>
            <person name="Hammon N."/>
            <person name="Israni S."/>
            <person name="Pitluck S."/>
            <person name="Di Bartolo G."/>
            <person name="Trong S."/>
            <person name="Schmutz J."/>
            <person name="Larimer F."/>
            <person name="Land M."/>
            <person name="Ivanova N."/>
            <person name="Richardson P."/>
        </authorList>
    </citation>
    <scope>NUCLEOTIDE SEQUENCE</scope>
    <source>
        <strain evidence="2">RCB</strain>
    </source>
</reference>
<evidence type="ECO:0000313" key="2">
    <source>
        <dbReference type="EMBL" id="AAZ46647.1"/>
    </source>
</evidence>
<proteinExistence type="predicted"/>
<gene>
    <name evidence="2" type="ordered locus">Daro_1901</name>
</gene>
<dbReference type="AlphaFoldDB" id="Q47ET4"/>
<evidence type="ECO:0000256" key="1">
    <source>
        <dbReference type="SAM" id="MobiDB-lite"/>
    </source>
</evidence>
<accession>Q47ET4</accession>
<feature type="region of interest" description="Disordered" evidence="1">
    <location>
        <begin position="66"/>
        <end position="104"/>
    </location>
</feature>
<feature type="compositionally biased region" description="Polar residues" evidence="1">
    <location>
        <begin position="67"/>
        <end position="83"/>
    </location>
</feature>
<dbReference type="EMBL" id="CP000089">
    <property type="protein sequence ID" value="AAZ46647.1"/>
    <property type="molecule type" value="Genomic_DNA"/>
</dbReference>
<dbReference type="KEGG" id="dar:Daro_1901"/>
<protein>
    <submittedName>
        <fullName evidence="2">Uncharacterized protein</fullName>
    </submittedName>
</protein>
<sequence>MQPNHHWQEQTLARFMQVSRLHLGLMHTPVAVRPPRRVAGHCRHMLRSLLVAGSLGSLFSGSAFASESTSADSSKRSANTQSARYKGNERVAHPAGLSLHGKHR</sequence>
<name>Q47ET4_DECAR</name>